<dbReference type="SUPFAM" id="SSF160909">
    <property type="entry name" value="ATP12-like"/>
    <property type="match status" value="1"/>
</dbReference>
<evidence type="ECO:0000256" key="1">
    <source>
        <dbReference type="ARBA" id="ARBA00008231"/>
    </source>
</evidence>
<evidence type="ECO:0000313" key="5">
    <source>
        <dbReference type="Proteomes" id="UP000315751"/>
    </source>
</evidence>
<dbReference type="Proteomes" id="UP000315751">
    <property type="component" value="Unassembled WGS sequence"/>
</dbReference>
<dbReference type="InterPro" id="IPR042272">
    <property type="entry name" value="ATP12_ATP_synth-F1-assembly_N"/>
</dbReference>
<dbReference type="GO" id="GO:0043461">
    <property type="term" value="P:proton-transporting ATP synthase complex assembly"/>
    <property type="evidence" value="ECO:0007669"/>
    <property type="project" value="InterPro"/>
</dbReference>
<dbReference type="EMBL" id="VITR01000003">
    <property type="protein sequence ID" value="TWB44139.1"/>
    <property type="molecule type" value="Genomic_DNA"/>
</dbReference>
<protein>
    <submittedName>
        <fullName evidence="4">Chaperone required for assembly of F1-ATPase</fullName>
    </submittedName>
</protein>
<dbReference type="AlphaFoldDB" id="A0A560HER2"/>
<dbReference type="InterPro" id="IPR011419">
    <property type="entry name" value="ATP12_ATP_synth-F1-assembly"/>
</dbReference>
<accession>A0A560HER2</accession>
<name>A0A560HER2_9PROT</name>
<dbReference type="PANTHER" id="PTHR21013">
    <property type="entry name" value="ATP SYNTHASE MITOCHONDRIAL F1 COMPLEX ASSEMBLY FACTOR 2/ATP12 PROTEIN, MITOCHONDRIAL PRECURSOR"/>
    <property type="match status" value="1"/>
</dbReference>
<comment type="caution">
    <text evidence="4">The sequence shown here is derived from an EMBL/GenBank/DDBJ whole genome shotgun (WGS) entry which is preliminary data.</text>
</comment>
<evidence type="ECO:0000256" key="2">
    <source>
        <dbReference type="ARBA" id="ARBA00022946"/>
    </source>
</evidence>
<proteinExistence type="inferred from homology"/>
<dbReference type="Gene3D" id="3.30.2180.10">
    <property type="entry name" value="ATP12-like"/>
    <property type="match status" value="1"/>
</dbReference>
<evidence type="ECO:0000256" key="3">
    <source>
        <dbReference type="ARBA" id="ARBA00023186"/>
    </source>
</evidence>
<keyword evidence="5" id="KW-1185">Reference proteome</keyword>
<dbReference type="Pfam" id="PF07542">
    <property type="entry name" value="ATP12"/>
    <property type="match status" value="1"/>
</dbReference>
<evidence type="ECO:0000313" key="4">
    <source>
        <dbReference type="EMBL" id="TWB44139.1"/>
    </source>
</evidence>
<organism evidence="4 5">
    <name type="scientific">Nitrospirillum amazonense</name>
    <dbReference type="NCBI Taxonomy" id="28077"/>
    <lineage>
        <taxon>Bacteria</taxon>
        <taxon>Pseudomonadati</taxon>
        <taxon>Pseudomonadota</taxon>
        <taxon>Alphaproteobacteria</taxon>
        <taxon>Rhodospirillales</taxon>
        <taxon>Azospirillaceae</taxon>
        <taxon>Nitrospirillum</taxon>
    </lineage>
</organism>
<reference evidence="4 5" key="1">
    <citation type="submission" date="2019-06" db="EMBL/GenBank/DDBJ databases">
        <title>Genomic Encyclopedia of Type Strains, Phase IV (KMG-V): Genome sequencing to study the core and pangenomes of soil and plant-associated prokaryotes.</title>
        <authorList>
            <person name="Whitman W."/>
        </authorList>
    </citation>
    <scope>NUCLEOTIDE SEQUENCE [LARGE SCALE GENOMIC DNA]</scope>
    <source>
        <strain evidence="4 5">BR 11622</strain>
    </source>
</reference>
<keyword evidence="2" id="KW-0809">Transit peptide</keyword>
<dbReference type="PANTHER" id="PTHR21013:SF10">
    <property type="entry name" value="ATP SYNTHASE MITOCHONDRIAL F1 COMPLEX ASSEMBLY FACTOR 2"/>
    <property type="match status" value="1"/>
</dbReference>
<dbReference type="Gene3D" id="1.10.3580.10">
    <property type="entry name" value="ATP12 ATPase"/>
    <property type="match status" value="1"/>
</dbReference>
<gene>
    <name evidence="4" type="ORF">FBZ90_10345</name>
</gene>
<dbReference type="RefSeq" id="WP_145729982.1">
    <property type="nucleotide sequence ID" value="NZ_VITR01000003.1"/>
</dbReference>
<dbReference type="OrthoDB" id="9797825at2"/>
<dbReference type="InterPro" id="IPR023335">
    <property type="entry name" value="ATP12_ortho_dom_sf"/>
</dbReference>
<sequence>MKRIYKTVAVVAGPAASGNAGWQVRLDAHLLKSPAKADLVLPTQALAQAVAAEWDAQGDTVVPASMPMMQLASTCVDRVGPQRATILDGAAAYGGTDLLCYRAAEPAKLVERQAKVWQPLLDWAALRYDALLQVTTGIMHRAQDPVALNALKRALEDLDDWQLTGVQNVVALTGSLVLGLALFEGRIDADQAFDLAELDESFQIELWGEDDEAKDRRQSLKADLAASLRYLDLLKG</sequence>
<comment type="similarity">
    <text evidence="1">Belongs to the ATP12 family.</text>
</comment>
<keyword evidence="3" id="KW-0143">Chaperone</keyword>